<reference evidence="3" key="1">
    <citation type="journal article" date="2019" name="Int. J. Syst. Evol. Microbiol.">
        <title>The Global Catalogue of Microorganisms (GCM) 10K type strain sequencing project: providing services to taxonomists for standard genome sequencing and annotation.</title>
        <authorList>
            <consortium name="The Broad Institute Genomics Platform"/>
            <consortium name="The Broad Institute Genome Sequencing Center for Infectious Disease"/>
            <person name="Wu L."/>
            <person name="Ma J."/>
        </authorList>
    </citation>
    <scope>NUCLEOTIDE SEQUENCE [LARGE SCALE GENOMIC DNA]</scope>
    <source>
        <strain evidence="3">JCM 10649</strain>
    </source>
</reference>
<dbReference type="Proteomes" id="UP001499895">
    <property type="component" value="Unassembled WGS sequence"/>
</dbReference>
<dbReference type="EMBL" id="BAAAHB010000094">
    <property type="protein sequence ID" value="GAA0486763.1"/>
    <property type="molecule type" value="Genomic_DNA"/>
</dbReference>
<feature type="region of interest" description="Disordered" evidence="1">
    <location>
        <begin position="121"/>
        <end position="155"/>
    </location>
</feature>
<feature type="compositionally biased region" description="Basic and acidic residues" evidence="1">
    <location>
        <begin position="140"/>
        <end position="149"/>
    </location>
</feature>
<organism evidence="2 3">
    <name type="scientific">Streptomyces stramineus</name>
    <dbReference type="NCBI Taxonomy" id="173861"/>
    <lineage>
        <taxon>Bacteria</taxon>
        <taxon>Bacillati</taxon>
        <taxon>Actinomycetota</taxon>
        <taxon>Actinomycetes</taxon>
        <taxon>Kitasatosporales</taxon>
        <taxon>Streptomycetaceae</taxon>
        <taxon>Streptomyces</taxon>
    </lineage>
</organism>
<evidence type="ECO:0000313" key="2">
    <source>
        <dbReference type="EMBL" id="GAA0486763.1"/>
    </source>
</evidence>
<gene>
    <name evidence="2" type="ORF">GCM10009544_55140</name>
</gene>
<sequence length="155" mass="17157">MAENASAPASQRERIKAELASLKVFQGRVDELLTTFGESEATPTRIADDRLEQAHLGEGFTAAKRFYDVYDGVHADLMTLSQLLGDQIEALTVAVRDAHGGYEGTDADVRDRMWAIQEKLRQHHDPHKDRHAQPAPVVRRPGERVKASGDDQGSL</sequence>
<dbReference type="RefSeq" id="WP_344095797.1">
    <property type="nucleotide sequence ID" value="NZ_BAAAHB010000094.1"/>
</dbReference>
<name>A0ABP3KTX5_9ACTN</name>
<keyword evidence="3" id="KW-1185">Reference proteome</keyword>
<evidence type="ECO:0000313" key="3">
    <source>
        <dbReference type="Proteomes" id="UP001499895"/>
    </source>
</evidence>
<accession>A0ABP3KTX5</accession>
<proteinExistence type="predicted"/>
<comment type="caution">
    <text evidence="2">The sequence shown here is derived from an EMBL/GenBank/DDBJ whole genome shotgun (WGS) entry which is preliminary data.</text>
</comment>
<evidence type="ECO:0008006" key="4">
    <source>
        <dbReference type="Google" id="ProtNLM"/>
    </source>
</evidence>
<evidence type="ECO:0000256" key="1">
    <source>
        <dbReference type="SAM" id="MobiDB-lite"/>
    </source>
</evidence>
<protein>
    <recommendedName>
        <fullName evidence="4">Conjugal transfer protein TraB</fullName>
    </recommendedName>
</protein>